<evidence type="ECO:0000256" key="1">
    <source>
        <dbReference type="SAM" id="MobiDB-lite"/>
    </source>
</evidence>
<evidence type="ECO:0000313" key="2">
    <source>
        <dbReference type="EMBL" id="EJK71278.1"/>
    </source>
</evidence>
<gene>
    <name evidence="2" type="ORF">THAOC_07302</name>
</gene>
<accession>K0SXX8</accession>
<keyword evidence="3" id="KW-1185">Reference proteome</keyword>
<dbReference type="Proteomes" id="UP000266841">
    <property type="component" value="Unassembled WGS sequence"/>
</dbReference>
<evidence type="ECO:0000313" key="3">
    <source>
        <dbReference type="Proteomes" id="UP000266841"/>
    </source>
</evidence>
<organism evidence="2 3">
    <name type="scientific">Thalassiosira oceanica</name>
    <name type="common">Marine diatom</name>
    <dbReference type="NCBI Taxonomy" id="159749"/>
    <lineage>
        <taxon>Eukaryota</taxon>
        <taxon>Sar</taxon>
        <taxon>Stramenopiles</taxon>
        <taxon>Ochrophyta</taxon>
        <taxon>Bacillariophyta</taxon>
        <taxon>Coscinodiscophyceae</taxon>
        <taxon>Thalassiosirophycidae</taxon>
        <taxon>Thalassiosirales</taxon>
        <taxon>Thalassiosiraceae</taxon>
        <taxon>Thalassiosira</taxon>
    </lineage>
</organism>
<feature type="compositionally biased region" description="Acidic residues" evidence="1">
    <location>
        <begin position="1"/>
        <end position="10"/>
    </location>
</feature>
<feature type="region of interest" description="Disordered" evidence="1">
    <location>
        <begin position="1"/>
        <end position="62"/>
    </location>
</feature>
<feature type="compositionally biased region" description="Basic and acidic residues" evidence="1">
    <location>
        <begin position="20"/>
        <end position="30"/>
    </location>
</feature>
<proteinExistence type="predicted"/>
<dbReference type="EMBL" id="AGNL01007438">
    <property type="protein sequence ID" value="EJK71278.1"/>
    <property type="molecule type" value="Genomic_DNA"/>
</dbReference>
<reference evidence="2 3" key="1">
    <citation type="journal article" date="2012" name="Genome Biol.">
        <title>Genome and low-iron response of an oceanic diatom adapted to chronic iron limitation.</title>
        <authorList>
            <person name="Lommer M."/>
            <person name="Specht M."/>
            <person name="Roy A.S."/>
            <person name="Kraemer L."/>
            <person name="Andreson R."/>
            <person name="Gutowska M.A."/>
            <person name="Wolf J."/>
            <person name="Bergner S.V."/>
            <person name="Schilhabel M.B."/>
            <person name="Klostermeier U.C."/>
            <person name="Beiko R.G."/>
            <person name="Rosenstiel P."/>
            <person name="Hippler M."/>
            <person name="Laroche J."/>
        </authorList>
    </citation>
    <scope>NUCLEOTIDE SEQUENCE [LARGE SCALE GENOMIC DNA]</scope>
    <source>
        <strain evidence="2 3">CCMP1005</strain>
    </source>
</reference>
<dbReference type="AlphaFoldDB" id="K0SXX8"/>
<comment type="caution">
    <text evidence="2">The sequence shown here is derived from an EMBL/GenBank/DDBJ whole genome shotgun (WGS) entry which is preliminary data.</text>
</comment>
<name>K0SXX8_THAOC</name>
<sequence>MMSTADDADDAVAGFGGGDGGRDNGNDGPHRSTFGGGGSGRRRSWCPFGGGPRGPYGRRRANAYSRLCSTTSTTTSSRTRTGHSSLILTVLKASAMVFENPCPTTRERGQQPYNARKESPAANALD</sequence>
<protein>
    <submittedName>
        <fullName evidence="2">Uncharacterized protein</fullName>
    </submittedName>
</protein>
<feature type="compositionally biased region" description="Basic and acidic residues" evidence="1">
    <location>
        <begin position="105"/>
        <end position="119"/>
    </location>
</feature>
<feature type="region of interest" description="Disordered" evidence="1">
    <location>
        <begin position="102"/>
        <end position="126"/>
    </location>
</feature>